<dbReference type="InterPro" id="IPR039076">
    <property type="entry name" value="DivIC"/>
</dbReference>
<name>A0A0R1VVF0_9LACO</name>
<keyword evidence="1" id="KW-1133">Transmembrane helix</keyword>
<evidence type="ECO:0000313" key="2">
    <source>
        <dbReference type="EMBL" id="KRM09742.1"/>
    </source>
</evidence>
<dbReference type="AlphaFoldDB" id="A0A0R1VVF0"/>
<dbReference type="EMBL" id="AZGF01000036">
    <property type="protein sequence ID" value="KRM09742.1"/>
    <property type="molecule type" value="Genomic_DNA"/>
</dbReference>
<dbReference type="RefSeq" id="WP_010623173.1">
    <property type="nucleotide sequence ID" value="NZ_AZGF01000036.1"/>
</dbReference>
<accession>A0A0R1VVF0</accession>
<dbReference type="PATRIC" id="fig|1423807.3.peg.1610"/>
<keyword evidence="1" id="KW-0472">Membrane</keyword>
<dbReference type="PANTHER" id="PTHR40027:SF1">
    <property type="entry name" value="CELL DIVISION PROTEIN DIVIC"/>
    <property type="match status" value="1"/>
</dbReference>
<evidence type="ECO:0000313" key="3">
    <source>
        <dbReference type="Proteomes" id="UP000051820"/>
    </source>
</evidence>
<proteinExistence type="predicted"/>
<dbReference type="InterPro" id="IPR007060">
    <property type="entry name" value="FtsL/DivIC"/>
</dbReference>
<dbReference type="PANTHER" id="PTHR40027">
    <property type="entry name" value="CELL DIVISION PROTEIN DIVIC"/>
    <property type="match status" value="1"/>
</dbReference>
<organism evidence="2 3">
    <name type="scientific">Paucilactobacillus suebicus DSM 5007 = KCTC 3549</name>
    <dbReference type="NCBI Taxonomy" id="1423807"/>
    <lineage>
        <taxon>Bacteria</taxon>
        <taxon>Bacillati</taxon>
        <taxon>Bacillota</taxon>
        <taxon>Bacilli</taxon>
        <taxon>Lactobacillales</taxon>
        <taxon>Lactobacillaceae</taxon>
        <taxon>Paucilactobacillus</taxon>
    </lineage>
</organism>
<keyword evidence="3" id="KW-1185">Reference proteome</keyword>
<feature type="transmembrane region" description="Helical" evidence="1">
    <location>
        <begin position="38"/>
        <end position="57"/>
    </location>
</feature>
<comment type="caution">
    <text evidence="2">The sequence shown here is derived from an EMBL/GenBank/DDBJ whole genome shotgun (WGS) entry which is preliminary data.</text>
</comment>
<sequence length="128" mass="14853">MAGNNQNKISHLQTPYSRHLADNDAHKKQLLKIRKRRFTVIISVFLIFAIFISVQIFQTRNDLSDIQAQTVTRKAKLKTAKHKNKTLNQETKLLNNDSYLEKVIRQKYFYTKSGETVYTLSPNANANN</sequence>
<keyword evidence="1" id="KW-0812">Transmembrane</keyword>
<protein>
    <recommendedName>
        <fullName evidence="4">Septum formation initiator</fullName>
    </recommendedName>
</protein>
<evidence type="ECO:0000256" key="1">
    <source>
        <dbReference type="SAM" id="Phobius"/>
    </source>
</evidence>
<dbReference type="STRING" id="1423807.FD16_GL001571"/>
<dbReference type="GO" id="GO:0051301">
    <property type="term" value="P:cell division"/>
    <property type="evidence" value="ECO:0007669"/>
    <property type="project" value="InterPro"/>
</dbReference>
<dbReference type="OrthoDB" id="2151746at2"/>
<dbReference type="Pfam" id="PF04977">
    <property type="entry name" value="DivIC"/>
    <property type="match status" value="1"/>
</dbReference>
<dbReference type="eggNOG" id="COG2919">
    <property type="taxonomic scope" value="Bacteria"/>
</dbReference>
<evidence type="ECO:0008006" key="4">
    <source>
        <dbReference type="Google" id="ProtNLM"/>
    </source>
</evidence>
<reference evidence="2 3" key="1">
    <citation type="journal article" date="2015" name="Genome Announc.">
        <title>Expanding the biotechnology potential of lactobacilli through comparative genomics of 213 strains and associated genera.</title>
        <authorList>
            <person name="Sun Z."/>
            <person name="Harris H.M."/>
            <person name="McCann A."/>
            <person name="Guo C."/>
            <person name="Argimon S."/>
            <person name="Zhang W."/>
            <person name="Yang X."/>
            <person name="Jeffery I.B."/>
            <person name="Cooney J.C."/>
            <person name="Kagawa T.F."/>
            <person name="Liu W."/>
            <person name="Song Y."/>
            <person name="Salvetti E."/>
            <person name="Wrobel A."/>
            <person name="Rasinkangas P."/>
            <person name="Parkhill J."/>
            <person name="Rea M.C."/>
            <person name="O'Sullivan O."/>
            <person name="Ritari J."/>
            <person name="Douillard F.P."/>
            <person name="Paul Ross R."/>
            <person name="Yang R."/>
            <person name="Briner A.E."/>
            <person name="Felis G.E."/>
            <person name="de Vos W.M."/>
            <person name="Barrangou R."/>
            <person name="Klaenhammer T.R."/>
            <person name="Caufield P.W."/>
            <person name="Cui Y."/>
            <person name="Zhang H."/>
            <person name="O'Toole P.W."/>
        </authorList>
    </citation>
    <scope>NUCLEOTIDE SEQUENCE [LARGE SCALE GENOMIC DNA]</scope>
    <source>
        <strain evidence="2 3">DSM 5007</strain>
    </source>
</reference>
<dbReference type="Proteomes" id="UP000051820">
    <property type="component" value="Unassembled WGS sequence"/>
</dbReference>
<gene>
    <name evidence="2" type="ORF">FD16_GL001571</name>
</gene>